<evidence type="ECO:0000313" key="3">
    <source>
        <dbReference type="Proteomes" id="UP001597357"/>
    </source>
</evidence>
<comment type="caution">
    <text evidence="2">The sequence shown here is derived from an EMBL/GenBank/DDBJ whole genome shotgun (WGS) entry which is preliminary data.</text>
</comment>
<keyword evidence="1" id="KW-0732">Signal</keyword>
<dbReference type="EMBL" id="JBHULZ010000041">
    <property type="protein sequence ID" value="MFD2698707.1"/>
    <property type="molecule type" value="Genomic_DNA"/>
</dbReference>
<dbReference type="RefSeq" id="WP_379048563.1">
    <property type="nucleotide sequence ID" value="NZ_JBHULZ010000041.1"/>
</dbReference>
<name>A0ABW5SIY3_9FLAO</name>
<feature type="signal peptide" evidence="1">
    <location>
        <begin position="1"/>
        <end position="24"/>
    </location>
</feature>
<reference evidence="3" key="1">
    <citation type="journal article" date="2019" name="Int. J. Syst. Evol. Microbiol.">
        <title>The Global Catalogue of Microorganisms (GCM) 10K type strain sequencing project: providing services to taxonomists for standard genome sequencing and annotation.</title>
        <authorList>
            <consortium name="The Broad Institute Genomics Platform"/>
            <consortium name="The Broad Institute Genome Sequencing Center for Infectious Disease"/>
            <person name="Wu L."/>
            <person name="Ma J."/>
        </authorList>
    </citation>
    <scope>NUCLEOTIDE SEQUENCE [LARGE SCALE GENOMIC DNA]</scope>
    <source>
        <strain evidence="3">KCTC 42255</strain>
    </source>
</reference>
<accession>A0ABW5SIY3</accession>
<feature type="chain" id="PRO_5045458801" evidence="1">
    <location>
        <begin position="25"/>
        <end position="207"/>
    </location>
</feature>
<proteinExistence type="predicted"/>
<protein>
    <submittedName>
        <fullName evidence="2">DUF1684 domain-containing protein</fullName>
    </submittedName>
</protein>
<evidence type="ECO:0000256" key="1">
    <source>
        <dbReference type="SAM" id="SignalP"/>
    </source>
</evidence>
<dbReference type="Proteomes" id="UP001597357">
    <property type="component" value="Unassembled WGS sequence"/>
</dbReference>
<organism evidence="2 3">
    <name type="scientific">Mesonia sediminis</name>
    <dbReference type="NCBI Taxonomy" id="1703946"/>
    <lineage>
        <taxon>Bacteria</taxon>
        <taxon>Pseudomonadati</taxon>
        <taxon>Bacteroidota</taxon>
        <taxon>Flavobacteriia</taxon>
        <taxon>Flavobacteriales</taxon>
        <taxon>Flavobacteriaceae</taxon>
        <taxon>Mesonia</taxon>
    </lineage>
</organism>
<evidence type="ECO:0000313" key="2">
    <source>
        <dbReference type="EMBL" id="MFD2698707.1"/>
    </source>
</evidence>
<dbReference type="PANTHER" id="PTHR41913:SF1">
    <property type="entry name" value="DUF1684 DOMAIN-CONTAINING PROTEIN"/>
    <property type="match status" value="1"/>
</dbReference>
<dbReference type="Pfam" id="PF07920">
    <property type="entry name" value="DUF1684"/>
    <property type="match status" value="1"/>
</dbReference>
<dbReference type="InterPro" id="IPR012467">
    <property type="entry name" value="DUF1684"/>
</dbReference>
<keyword evidence="3" id="KW-1185">Reference proteome</keyword>
<gene>
    <name evidence="2" type="ORF">ACFSQ0_11950</name>
</gene>
<sequence>MRIKFNLSYCFLMCICLLSAISVAQQQISAKEYQADLNEKFKNPDSSPLTKEDLAEFQSLSFFEIDSTFILEAKFVRTANDSVFAMKTTTSRLPLYSKYGELHFTYEKESYKLNVYQNQRLKSNPEYENYFFIPFTDLSNGIETYAGGRYLDIWMSNPNPSTLKLDFNKAYNPYCVYNKRYSCPIPPADNHLEFSVLAGVKMYNKDQ</sequence>
<dbReference type="PANTHER" id="PTHR41913">
    <property type="entry name" value="DUF1684 DOMAIN-CONTAINING PROTEIN"/>
    <property type="match status" value="1"/>
</dbReference>